<dbReference type="SUPFAM" id="SSF48264">
    <property type="entry name" value="Cytochrome P450"/>
    <property type="match status" value="1"/>
</dbReference>
<dbReference type="EMBL" id="CP136891">
    <property type="protein sequence ID" value="WOK98120.1"/>
    <property type="molecule type" value="Genomic_DNA"/>
</dbReference>
<evidence type="ECO:0000256" key="2">
    <source>
        <dbReference type="ARBA" id="ARBA00022617"/>
    </source>
</evidence>
<dbReference type="AlphaFoldDB" id="A0AAQ3K2L2"/>
<evidence type="ECO:0000313" key="6">
    <source>
        <dbReference type="EMBL" id="WOK98120.1"/>
    </source>
</evidence>
<accession>A0AAQ3K2L2</accession>
<dbReference type="Gene3D" id="1.10.630.10">
    <property type="entry name" value="Cytochrome P450"/>
    <property type="match status" value="1"/>
</dbReference>
<proteinExistence type="inferred from homology"/>
<dbReference type="InterPro" id="IPR001128">
    <property type="entry name" value="Cyt_P450"/>
</dbReference>
<dbReference type="PANTHER" id="PTHR47944">
    <property type="entry name" value="CYTOCHROME P450 98A9"/>
    <property type="match status" value="1"/>
</dbReference>
<keyword evidence="4" id="KW-0560">Oxidoreductase</keyword>
<keyword evidence="5" id="KW-0408">Iron</keyword>
<dbReference type="InterPro" id="IPR036396">
    <property type="entry name" value="Cyt_P450_sf"/>
</dbReference>
<dbReference type="GO" id="GO:0016705">
    <property type="term" value="F:oxidoreductase activity, acting on paired donors, with incorporation or reduction of molecular oxygen"/>
    <property type="evidence" value="ECO:0007669"/>
    <property type="project" value="InterPro"/>
</dbReference>
<dbReference type="PANTHER" id="PTHR47944:SF4">
    <property type="entry name" value="OS09G0441700 PROTEIN"/>
    <property type="match status" value="1"/>
</dbReference>
<reference evidence="6 7" key="1">
    <citation type="submission" date="2023-10" db="EMBL/GenBank/DDBJ databases">
        <title>Chromosome-scale genome assembly provides insights into flower coloration mechanisms of Canna indica.</title>
        <authorList>
            <person name="Li C."/>
        </authorList>
    </citation>
    <scope>NUCLEOTIDE SEQUENCE [LARGE SCALE GENOMIC DNA]</scope>
    <source>
        <tissue evidence="6">Flower</tissue>
    </source>
</reference>
<dbReference type="Pfam" id="PF00067">
    <property type="entry name" value="p450"/>
    <property type="match status" value="1"/>
</dbReference>
<name>A0AAQ3K2L2_9LILI</name>
<dbReference type="Proteomes" id="UP001327560">
    <property type="component" value="Chromosome 2"/>
</dbReference>
<keyword evidence="7" id="KW-1185">Reference proteome</keyword>
<dbReference type="GO" id="GO:0004497">
    <property type="term" value="F:monooxygenase activity"/>
    <property type="evidence" value="ECO:0007669"/>
    <property type="project" value="InterPro"/>
</dbReference>
<protein>
    <submittedName>
        <fullName evidence="6">Cytochrome P450</fullName>
    </submittedName>
</protein>
<evidence type="ECO:0000256" key="4">
    <source>
        <dbReference type="ARBA" id="ARBA00023002"/>
    </source>
</evidence>
<keyword evidence="2" id="KW-0349">Heme</keyword>
<dbReference type="GO" id="GO:0005506">
    <property type="term" value="F:iron ion binding"/>
    <property type="evidence" value="ECO:0007669"/>
    <property type="project" value="InterPro"/>
</dbReference>
<gene>
    <name evidence="6" type="ORF">Cni_G06830</name>
</gene>
<comment type="similarity">
    <text evidence="1">Belongs to the cytochrome P450 family.</text>
</comment>
<evidence type="ECO:0000256" key="3">
    <source>
        <dbReference type="ARBA" id="ARBA00022723"/>
    </source>
</evidence>
<organism evidence="6 7">
    <name type="scientific">Canna indica</name>
    <name type="common">Indian-shot</name>
    <dbReference type="NCBI Taxonomy" id="4628"/>
    <lineage>
        <taxon>Eukaryota</taxon>
        <taxon>Viridiplantae</taxon>
        <taxon>Streptophyta</taxon>
        <taxon>Embryophyta</taxon>
        <taxon>Tracheophyta</taxon>
        <taxon>Spermatophyta</taxon>
        <taxon>Magnoliopsida</taxon>
        <taxon>Liliopsida</taxon>
        <taxon>Zingiberales</taxon>
        <taxon>Cannaceae</taxon>
        <taxon>Canna</taxon>
    </lineage>
</organism>
<evidence type="ECO:0000256" key="1">
    <source>
        <dbReference type="ARBA" id="ARBA00010617"/>
    </source>
</evidence>
<evidence type="ECO:0000256" key="5">
    <source>
        <dbReference type="ARBA" id="ARBA00023004"/>
    </source>
</evidence>
<sequence length="242" mass="27522">MEVLYLSTAKLKLAVCSDNPLSYKVGYETQWMYYKVLLRGGNERSHAGSGGPIGTFLARPIFVKGWPNMLWRRRPGPARPVLEADAADLHGAPAHHQAPRLLLGHRAPEARHLVRDVASAEGVINLREILGGLSMNNVTRMLLGKWFFRSELAGPVEAAEFMRLTHDLFSPLGMIYLGDYLPLWRWFDLFRCEKKTREVEKKIDEFHQNIIDKHRAAENSERKEDMDFVDVLLSLPSEDGNA</sequence>
<evidence type="ECO:0000313" key="7">
    <source>
        <dbReference type="Proteomes" id="UP001327560"/>
    </source>
</evidence>
<keyword evidence="3" id="KW-0479">Metal-binding</keyword>
<dbReference type="GO" id="GO:0020037">
    <property type="term" value="F:heme binding"/>
    <property type="evidence" value="ECO:0007669"/>
    <property type="project" value="InterPro"/>
</dbReference>